<feature type="domain" description="N-acetyltransferase" evidence="1">
    <location>
        <begin position="65"/>
        <end position="255"/>
    </location>
</feature>
<dbReference type="EMBL" id="CP045851">
    <property type="protein sequence ID" value="QGG94567.1"/>
    <property type="molecule type" value="Genomic_DNA"/>
</dbReference>
<evidence type="ECO:0000313" key="2">
    <source>
        <dbReference type="EMBL" id="QGG94567.1"/>
    </source>
</evidence>
<dbReference type="Gene3D" id="3.40.630.30">
    <property type="match status" value="1"/>
</dbReference>
<evidence type="ECO:0000313" key="3">
    <source>
        <dbReference type="Proteomes" id="UP000334019"/>
    </source>
</evidence>
<dbReference type="Pfam" id="PF00583">
    <property type="entry name" value="Acetyltransf_1"/>
    <property type="match status" value="1"/>
</dbReference>
<gene>
    <name evidence="2" type="ORF">GH723_05290</name>
</gene>
<keyword evidence="3" id="KW-1185">Reference proteome</keyword>
<keyword evidence="2" id="KW-0808">Transferase</keyword>
<name>A0A5Q2RKI1_9ACTN</name>
<dbReference type="CDD" id="cd04301">
    <property type="entry name" value="NAT_SF"/>
    <property type="match status" value="1"/>
</dbReference>
<accession>A0A5Q2RKI1</accession>
<protein>
    <submittedName>
        <fullName evidence="2">GNAT family N-acetyltransferase</fullName>
    </submittedName>
</protein>
<reference evidence="2 3" key="1">
    <citation type="submission" date="2019-11" db="EMBL/GenBank/DDBJ databases">
        <authorList>
            <person name="He Y."/>
        </authorList>
    </citation>
    <scope>NUCLEOTIDE SEQUENCE [LARGE SCALE GENOMIC DNA]</scope>
    <source>
        <strain evidence="2 3">SCSIO 58843</strain>
    </source>
</reference>
<organism evidence="2 3">
    <name type="scientific">Actinomarinicola tropica</name>
    <dbReference type="NCBI Taxonomy" id="2789776"/>
    <lineage>
        <taxon>Bacteria</taxon>
        <taxon>Bacillati</taxon>
        <taxon>Actinomycetota</taxon>
        <taxon>Acidimicrobiia</taxon>
        <taxon>Acidimicrobiales</taxon>
        <taxon>Iamiaceae</taxon>
        <taxon>Actinomarinicola</taxon>
    </lineage>
</organism>
<dbReference type="Proteomes" id="UP000334019">
    <property type="component" value="Chromosome"/>
</dbReference>
<proteinExistence type="predicted"/>
<dbReference type="PROSITE" id="PS51186">
    <property type="entry name" value="GNAT"/>
    <property type="match status" value="1"/>
</dbReference>
<sequence length="257" mass="28489">MEMTCIGCDETIAADGLNDLGLAFLRHVRAAHVDMPYSDMAIRNFAEATQRLTGPGERLDRIEELEVHPVTDDRIDDWLHLFDHDGFVGWPQWAACYCTEPHVAEPGAEDEHDAHWTENRHLMVDRLREGRTSGYLGYVGGRPAAWVNASLRSEYALYRAGPGSEPSDESVVGISCFVVAPPYRRHGVAGALLDRVLADAAGRGAAWVEAYPFLPSTSIEPQADFRGPRALYDARGFEQVAERARDVVVRRRPASTS</sequence>
<dbReference type="GO" id="GO:0016747">
    <property type="term" value="F:acyltransferase activity, transferring groups other than amino-acyl groups"/>
    <property type="evidence" value="ECO:0007669"/>
    <property type="project" value="InterPro"/>
</dbReference>
<dbReference type="KEGG" id="atq:GH723_05290"/>
<dbReference type="InterPro" id="IPR000182">
    <property type="entry name" value="GNAT_dom"/>
</dbReference>
<evidence type="ECO:0000259" key="1">
    <source>
        <dbReference type="PROSITE" id="PS51186"/>
    </source>
</evidence>
<dbReference type="SUPFAM" id="SSF55729">
    <property type="entry name" value="Acyl-CoA N-acyltransferases (Nat)"/>
    <property type="match status" value="1"/>
</dbReference>
<dbReference type="AlphaFoldDB" id="A0A5Q2RKI1"/>
<dbReference type="InterPro" id="IPR016181">
    <property type="entry name" value="Acyl_CoA_acyltransferase"/>
</dbReference>